<comment type="caution">
    <text evidence="5">The sequence shown here is derived from an EMBL/GenBank/DDBJ whole genome shotgun (WGS) entry which is preliminary data.</text>
</comment>
<name>A0AAW0CMW2_9AGAR</name>
<keyword evidence="2 3" id="KW-0378">Hydrolase</keyword>
<feature type="signal peptide" evidence="3">
    <location>
        <begin position="1"/>
        <end position="19"/>
    </location>
</feature>
<dbReference type="InterPro" id="IPR002018">
    <property type="entry name" value="CarbesteraseB"/>
</dbReference>
<evidence type="ECO:0000256" key="3">
    <source>
        <dbReference type="RuleBase" id="RU361235"/>
    </source>
</evidence>
<feature type="domain" description="Carboxylesterase type B" evidence="4">
    <location>
        <begin position="36"/>
        <end position="521"/>
    </location>
</feature>
<evidence type="ECO:0000313" key="5">
    <source>
        <dbReference type="EMBL" id="KAK7040283.1"/>
    </source>
</evidence>
<organism evidence="5 6">
    <name type="scientific">Paramarasmius palmivorus</name>
    <dbReference type="NCBI Taxonomy" id="297713"/>
    <lineage>
        <taxon>Eukaryota</taxon>
        <taxon>Fungi</taxon>
        <taxon>Dikarya</taxon>
        <taxon>Basidiomycota</taxon>
        <taxon>Agaricomycotina</taxon>
        <taxon>Agaricomycetes</taxon>
        <taxon>Agaricomycetidae</taxon>
        <taxon>Agaricales</taxon>
        <taxon>Marasmiineae</taxon>
        <taxon>Marasmiaceae</taxon>
        <taxon>Paramarasmius</taxon>
    </lineage>
</organism>
<dbReference type="GO" id="GO:0016787">
    <property type="term" value="F:hydrolase activity"/>
    <property type="evidence" value="ECO:0007669"/>
    <property type="project" value="UniProtKB-KW"/>
</dbReference>
<dbReference type="Proteomes" id="UP001383192">
    <property type="component" value="Unassembled WGS sequence"/>
</dbReference>
<proteinExistence type="inferred from homology"/>
<dbReference type="InterPro" id="IPR029058">
    <property type="entry name" value="AB_hydrolase_fold"/>
</dbReference>
<reference evidence="5 6" key="1">
    <citation type="submission" date="2024-01" db="EMBL/GenBank/DDBJ databases">
        <title>A draft genome for a cacao thread blight-causing isolate of Paramarasmius palmivorus.</title>
        <authorList>
            <person name="Baruah I.K."/>
            <person name="Bukari Y."/>
            <person name="Amoako-Attah I."/>
            <person name="Meinhardt L.W."/>
            <person name="Bailey B.A."/>
            <person name="Cohen S.P."/>
        </authorList>
    </citation>
    <scope>NUCLEOTIDE SEQUENCE [LARGE SCALE GENOMIC DNA]</scope>
    <source>
        <strain evidence="5 6">GH-12</strain>
    </source>
</reference>
<dbReference type="EMBL" id="JAYKXP010000037">
    <property type="protein sequence ID" value="KAK7040283.1"/>
    <property type="molecule type" value="Genomic_DNA"/>
</dbReference>
<evidence type="ECO:0000256" key="1">
    <source>
        <dbReference type="ARBA" id="ARBA00005964"/>
    </source>
</evidence>
<keyword evidence="3" id="KW-0732">Signal</keyword>
<dbReference type="AlphaFoldDB" id="A0AAW0CMW2"/>
<evidence type="ECO:0000313" key="6">
    <source>
        <dbReference type="Proteomes" id="UP001383192"/>
    </source>
</evidence>
<comment type="similarity">
    <text evidence="1 3">Belongs to the type-B carboxylesterase/lipase family.</text>
</comment>
<sequence length="545" mass="58727">MFVQALVVVCTVAVFSARATRVQLGNTTLIGTQKLDVIEFFGGIPYAESPLGQLRLKPPILKPTLNVPIFNATTSGPECLQPLTTLAISEDCLTLNIHRPPDSVRGNKLLPVMIFIFGGGFLTGGAAELDGNPLVLRSIDRGTPIIYASINYRLGPLGFPQGIEAERNGALNLGLKDQLAALKWIKMNIIAFGGDPQKMTVFGQSAGAVSINILYLNSSLEKLVRGAILESGGAGTSFTFKASRRQEIWDSFVGAVPECSGVKPGNSFTCLRTTNSTSLLHGIGVSLAQANEYYPWVPVVDGPSGLLPELPSKMYARGQFAKIPFISGNNLDEATPFVSTTSTTDTIRNAIISNYTIECKGTGDIALQAAADRILQLYPNVPALGSPFRTGNETFGLSPEYKRAAAITGDLMFHSVRRLWTKAAVETGIRGYGYLFTGPRLSVFPPAFGVPHALELLYVFGLVAQNGGAPSDTALSLKIMDYWISFADTLDPNDRKGESRPTWPEYAVSDPSILELNAMNVSVILDDYRATGINFINSNPILFRH</sequence>
<evidence type="ECO:0000259" key="4">
    <source>
        <dbReference type="Pfam" id="PF00135"/>
    </source>
</evidence>
<dbReference type="InterPro" id="IPR019826">
    <property type="entry name" value="Carboxylesterase_B_AS"/>
</dbReference>
<dbReference type="Pfam" id="PF00135">
    <property type="entry name" value="COesterase"/>
    <property type="match status" value="1"/>
</dbReference>
<gene>
    <name evidence="5" type="ORF">VNI00_009750</name>
</gene>
<dbReference type="EC" id="3.1.1.-" evidence="3"/>
<evidence type="ECO:0000256" key="2">
    <source>
        <dbReference type="ARBA" id="ARBA00022801"/>
    </source>
</evidence>
<accession>A0AAW0CMW2</accession>
<dbReference type="Gene3D" id="3.40.50.1820">
    <property type="entry name" value="alpha/beta hydrolase"/>
    <property type="match status" value="1"/>
</dbReference>
<dbReference type="PROSITE" id="PS00122">
    <property type="entry name" value="CARBOXYLESTERASE_B_1"/>
    <property type="match status" value="1"/>
</dbReference>
<keyword evidence="6" id="KW-1185">Reference proteome</keyword>
<dbReference type="InterPro" id="IPR050309">
    <property type="entry name" value="Type-B_Carboxylest/Lipase"/>
</dbReference>
<protein>
    <recommendedName>
        <fullName evidence="3">Carboxylic ester hydrolase</fullName>
        <ecNumber evidence="3">3.1.1.-</ecNumber>
    </recommendedName>
</protein>
<feature type="chain" id="PRO_5043104794" description="Carboxylic ester hydrolase" evidence="3">
    <location>
        <begin position="20"/>
        <end position="545"/>
    </location>
</feature>
<dbReference type="PANTHER" id="PTHR11559">
    <property type="entry name" value="CARBOXYLESTERASE"/>
    <property type="match status" value="1"/>
</dbReference>
<dbReference type="SUPFAM" id="SSF53474">
    <property type="entry name" value="alpha/beta-Hydrolases"/>
    <property type="match status" value="1"/>
</dbReference>